<dbReference type="EMBL" id="CAJVPU010004374">
    <property type="protein sequence ID" value="CAG8532014.1"/>
    <property type="molecule type" value="Genomic_DNA"/>
</dbReference>
<gene>
    <name evidence="1" type="ORF">DHETER_LOCUS4407</name>
</gene>
<sequence length="324" mass="36420">MAEVIDYRVSRIVVLCKDCGHDVGLYPARHKCELPDSDSIPIPPIPKQHLSTKNKNNNDTNASGLWGKLRSVNNWKNVSEDASVTPTMSQPTQGSKLWDKLLNAAASYNSNHDDDSEYESEAEGWEGETHISRILREYHQQKYGDIPDWLYDSNDKSNSDDNIKRGRQLGLPIVIDTNRVNTSSDSFANRNDQRKFPSSLPNNFNLNVVNDKSNNTLKPPAYQRAGADRSYSNSNRARSTSPNPYNNNFLASPRDGDPLYNQRSGNLASPRDGDHLYNQRSGNLASPRDGDHLYNQRSGNLASPRDGDHLHNQRSGNFRKGGYF</sequence>
<name>A0ACA9LI23_9GLOM</name>
<reference evidence="1" key="1">
    <citation type="submission" date="2021-06" db="EMBL/GenBank/DDBJ databases">
        <authorList>
            <person name="Kallberg Y."/>
            <person name="Tangrot J."/>
            <person name="Rosling A."/>
        </authorList>
    </citation>
    <scope>NUCLEOTIDE SEQUENCE</scope>
    <source>
        <strain evidence="1">IL203A</strain>
    </source>
</reference>
<accession>A0ACA9LI23</accession>
<evidence type="ECO:0000313" key="1">
    <source>
        <dbReference type="EMBL" id="CAG8532014.1"/>
    </source>
</evidence>
<comment type="caution">
    <text evidence="1">The sequence shown here is derived from an EMBL/GenBank/DDBJ whole genome shotgun (WGS) entry which is preliminary data.</text>
</comment>
<protein>
    <submittedName>
        <fullName evidence="1">6227_t:CDS:1</fullName>
    </submittedName>
</protein>
<dbReference type="Proteomes" id="UP000789702">
    <property type="component" value="Unassembled WGS sequence"/>
</dbReference>
<evidence type="ECO:0000313" key="2">
    <source>
        <dbReference type="Proteomes" id="UP000789702"/>
    </source>
</evidence>
<proteinExistence type="predicted"/>
<organism evidence="1 2">
    <name type="scientific">Dentiscutata heterogama</name>
    <dbReference type="NCBI Taxonomy" id="1316150"/>
    <lineage>
        <taxon>Eukaryota</taxon>
        <taxon>Fungi</taxon>
        <taxon>Fungi incertae sedis</taxon>
        <taxon>Mucoromycota</taxon>
        <taxon>Glomeromycotina</taxon>
        <taxon>Glomeromycetes</taxon>
        <taxon>Diversisporales</taxon>
        <taxon>Gigasporaceae</taxon>
        <taxon>Dentiscutata</taxon>
    </lineage>
</organism>
<keyword evidence="2" id="KW-1185">Reference proteome</keyword>